<gene>
    <name evidence="17" type="ORF">RJ640_011663</name>
</gene>
<keyword evidence="8" id="KW-0418">Kinase</keyword>
<dbReference type="InterPro" id="IPR017441">
    <property type="entry name" value="Protein_kinase_ATP_BS"/>
</dbReference>
<evidence type="ECO:0000256" key="1">
    <source>
        <dbReference type="ARBA" id="ARBA00004167"/>
    </source>
</evidence>
<dbReference type="InterPro" id="IPR000719">
    <property type="entry name" value="Prot_kinase_dom"/>
</dbReference>
<evidence type="ECO:0000259" key="16">
    <source>
        <dbReference type="PROSITE" id="PS50011"/>
    </source>
</evidence>
<evidence type="ECO:0000256" key="5">
    <source>
        <dbReference type="ARBA" id="ARBA00022729"/>
    </source>
</evidence>
<keyword evidence="2 15" id="KW-0723">Serine/threonine-protein kinase</keyword>
<keyword evidence="7 14" id="KW-0547">Nucleotide-binding</keyword>
<evidence type="ECO:0000256" key="8">
    <source>
        <dbReference type="ARBA" id="ARBA00022777"/>
    </source>
</evidence>
<dbReference type="PANTHER" id="PTHR47973">
    <property type="entry name" value="CYSTEINE-RICH RECEPTOR-LIKE PROTEIN KINASE 3"/>
    <property type="match status" value="1"/>
</dbReference>
<evidence type="ECO:0000256" key="10">
    <source>
        <dbReference type="ARBA" id="ARBA00022989"/>
    </source>
</evidence>
<dbReference type="InterPro" id="IPR052059">
    <property type="entry name" value="CR_Ser/Thr_kinase"/>
</dbReference>
<feature type="domain" description="Protein kinase" evidence="16">
    <location>
        <begin position="120"/>
        <end position="348"/>
    </location>
</feature>
<dbReference type="EMBL" id="JAVXUO010002013">
    <property type="protein sequence ID" value="KAK2977052.1"/>
    <property type="molecule type" value="Genomic_DNA"/>
</dbReference>
<evidence type="ECO:0000256" key="14">
    <source>
        <dbReference type="PROSITE-ProRule" id="PRU10141"/>
    </source>
</evidence>
<dbReference type="Gene3D" id="3.30.200.20">
    <property type="entry name" value="Phosphorylase Kinase, domain 1"/>
    <property type="match status" value="1"/>
</dbReference>
<dbReference type="Proteomes" id="UP001187471">
    <property type="component" value="Unassembled WGS sequence"/>
</dbReference>
<comment type="caution">
    <text evidence="17">The sequence shown here is derived from an EMBL/GenBank/DDBJ whole genome shotgun (WGS) entry which is preliminary data.</text>
</comment>
<dbReference type="AlphaFoldDB" id="A0AA88QXS4"/>
<evidence type="ECO:0000256" key="7">
    <source>
        <dbReference type="ARBA" id="ARBA00022741"/>
    </source>
</evidence>
<evidence type="ECO:0000256" key="13">
    <source>
        <dbReference type="ARBA" id="ARBA00023180"/>
    </source>
</evidence>
<evidence type="ECO:0000256" key="11">
    <source>
        <dbReference type="ARBA" id="ARBA00023136"/>
    </source>
</evidence>
<evidence type="ECO:0000256" key="12">
    <source>
        <dbReference type="ARBA" id="ARBA00023170"/>
    </source>
</evidence>
<dbReference type="PROSITE" id="PS00107">
    <property type="entry name" value="PROTEIN_KINASE_ATP"/>
    <property type="match status" value="1"/>
</dbReference>
<keyword evidence="11" id="KW-0472">Membrane</keyword>
<dbReference type="PROSITE" id="PS50011">
    <property type="entry name" value="PROTEIN_KINASE_DOM"/>
    <property type="match status" value="1"/>
</dbReference>
<keyword evidence="10" id="KW-1133">Transmembrane helix</keyword>
<evidence type="ECO:0000256" key="6">
    <source>
        <dbReference type="ARBA" id="ARBA00022737"/>
    </source>
</evidence>
<feature type="binding site" evidence="14">
    <location>
        <position position="148"/>
    </location>
    <ligand>
        <name>ATP</name>
        <dbReference type="ChEBI" id="CHEBI:30616"/>
    </ligand>
</feature>
<reference evidence="17" key="1">
    <citation type="submission" date="2022-12" db="EMBL/GenBank/DDBJ databases">
        <title>Draft genome assemblies for two species of Escallonia (Escalloniales).</title>
        <authorList>
            <person name="Chanderbali A."/>
            <person name="Dervinis C."/>
            <person name="Anghel I."/>
            <person name="Soltis D."/>
            <person name="Soltis P."/>
            <person name="Zapata F."/>
        </authorList>
    </citation>
    <scope>NUCLEOTIDE SEQUENCE</scope>
    <source>
        <strain evidence="17">UCBG92.1500</strain>
        <tissue evidence="17">Leaf</tissue>
    </source>
</reference>
<evidence type="ECO:0000256" key="4">
    <source>
        <dbReference type="ARBA" id="ARBA00022692"/>
    </source>
</evidence>
<keyword evidence="5" id="KW-0732">Signal</keyword>
<dbReference type="Gene3D" id="1.10.510.10">
    <property type="entry name" value="Transferase(Phosphotransferase) domain 1"/>
    <property type="match status" value="2"/>
</dbReference>
<dbReference type="SMART" id="SM00220">
    <property type="entry name" value="S_TKc"/>
    <property type="match status" value="1"/>
</dbReference>
<dbReference type="FunFam" id="1.10.510.10:FF:000129">
    <property type="entry name" value="cysteine-rich receptor-like protein kinase 10"/>
    <property type="match status" value="1"/>
</dbReference>
<sequence>MEGLFSTKSDVFSFGVLLLEIISGRKNGSYYKENTVNLIGHVWDLWREGIALEVADPSLGESYQAHKVLRCIHIGLLCVQELANDRPSMSEIAHLGAEKRIELPNGPVSVRQIIDATNNFSAKMEIGRGGFGIVYKAQLHGQIVAVKKLSSPSKQKLQEFNTEVHTLSSLKHENLVQLYGGYSGKELHLLIYEYMEHKSIAEALFETWSPLKLDWKTRREICLGIAKGLKYLHEESRLKIVHRDIKAQNILLGGTDGNLKAKISDFGLAMLCEEGNENMVSRVAGTNGYLAPEYAMRGILSQKADIYSFGVLLLEIVSGRSNAVSRPIQETVYLLDTIFEEKNYEESE</sequence>
<keyword evidence="18" id="KW-1185">Reference proteome</keyword>
<keyword evidence="9 14" id="KW-0067">ATP-binding</keyword>
<keyword evidence="12" id="KW-0675">Receptor</keyword>
<dbReference type="Pfam" id="PF00069">
    <property type="entry name" value="Pkinase"/>
    <property type="match status" value="1"/>
</dbReference>
<comment type="similarity">
    <text evidence="15">Belongs to the protein kinase superfamily.</text>
</comment>
<dbReference type="SUPFAM" id="SSF56112">
    <property type="entry name" value="Protein kinase-like (PK-like)"/>
    <property type="match status" value="2"/>
</dbReference>
<dbReference type="PROSITE" id="PS00108">
    <property type="entry name" value="PROTEIN_KINASE_ST"/>
    <property type="match status" value="1"/>
</dbReference>
<proteinExistence type="inferred from homology"/>
<dbReference type="GO" id="GO:0006950">
    <property type="term" value="P:response to stress"/>
    <property type="evidence" value="ECO:0007669"/>
    <property type="project" value="UniProtKB-ARBA"/>
</dbReference>
<evidence type="ECO:0000313" key="18">
    <source>
        <dbReference type="Proteomes" id="UP001187471"/>
    </source>
</evidence>
<dbReference type="GO" id="GO:0005524">
    <property type="term" value="F:ATP binding"/>
    <property type="evidence" value="ECO:0007669"/>
    <property type="project" value="UniProtKB-UniRule"/>
</dbReference>
<evidence type="ECO:0000256" key="9">
    <source>
        <dbReference type="ARBA" id="ARBA00022840"/>
    </source>
</evidence>
<keyword evidence="13" id="KW-0325">Glycoprotein</keyword>
<protein>
    <recommendedName>
        <fullName evidence="16">Protein kinase domain-containing protein</fullName>
    </recommendedName>
</protein>
<comment type="subcellular location">
    <subcellularLocation>
        <location evidence="1">Membrane</location>
        <topology evidence="1">Single-pass membrane protein</topology>
    </subcellularLocation>
</comment>
<dbReference type="InterPro" id="IPR008271">
    <property type="entry name" value="Ser/Thr_kinase_AS"/>
</dbReference>
<evidence type="ECO:0000256" key="15">
    <source>
        <dbReference type="RuleBase" id="RU000304"/>
    </source>
</evidence>
<keyword evidence="3" id="KW-0808">Transferase</keyword>
<dbReference type="InterPro" id="IPR011009">
    <property type="entry name" value="Kinase-like_dom_sf"/>
</dbReference>
<keyword evidence="6" id="KW-0677">Repeat</keyword>
<evidence type="ECO:0000256" key="3">
    <source>
        <dbReference type="ARBA" id="ARBA00022679"/>
    </source>
</evidence>
<evidence type="ECO:0000256" key="2">
    <source>
        <dbReference type="ARBA" id="ARBA00022527"/>
    </source>
</evidence>
<name>A0AA88QXS4_9ASTE</name>
<dbReference type="GO" id="GO:0016020">
    <property type="term" value="C:membrane"/>
    <property type="evidence" value="ECO:0007669"/>
    <property type="project" value="UniProtKB-SubCell"/>
</dbReference>
<dbReference type="GO" id="GO:0004674">
    <property type="term" value="F:protein serine/threonine kinase activity"/>
    <property type="evidence" value="ECO:0007669"/>
    <property type="project" value="UniProtKB-KW"/>
</dbReference>
<keyword evidence="4" id="KW-0812">Transmembrane</keyword>
<evidence type="ECO:0000313" key="17">
    <source>
        <dbReference type="EMBL" id="KAK2977052.1"/>
    </source>
</evidence>
<organism evidence="17 18">
    <name type="scientific">Escallonia rubra</name>
    <dbReference type="NCBI Taxonomy" id="112253"/>
    <lineage>
        <taxon>Eukaryota</taxon>
        <taxon>Viridiplantae</taxon>
        <taxon>Streptophyta</taxon>
        <taxon>Embryophyta</taxon>
        <taxon>Tracheophyta</taxon>
        <taxon>Spermatophyta</taxon>
        <taxon>Magnoliopsida</taxon>
        <taxon>eudicotyledons</taxon>
        <taxon>Gunneridae</taxon>
        <taxon>Pentapetalae</taxon>
        <taxon>asterids</taxon>
        <taxon>campanulids</taxon>
        <taxon>Escalloniales</taxon>
        <taxon>Escalloniaceae</taxon>
        <taxon>Escallonia</taxon>
    </lineage>
</organism>
<accession>A0AA88QXS4</accession>